<dbReference type="Proteomes" id="UP000801492">
    <property type="component" value="Unassembled WGS sequence"/>
</dbReference>
<organism evidence="1 2">
    <name type="scientific">Ignelater luminosus</name>
    <name type="common">Cucubano</name>
    <name type="synonym">Pyrophorus luminosus</name>
    <dbReference type="NCBI Taxonomy" id="2038154"/>
    <lineage>
        <taxon>Eukaryota</taxon>
        <taxon>Metazoa</taxon>
        <taxon>Ecdysozoa</taxon>
        <taxon>Arthropoda</taxon>
        <taxon>Hexapoda</taxon>
        <taxon>Insecta</taxon>
        <taxon>Pterygota</taxon>
        <taxon>Neoptera</taxon>
        <taxon>Endopterygota</taxon>
        <taxon>Coleoptera</taxon>
        <taxon>Polyphaga</taxon>
        <taxon>Elateriformia</taxon>
        <taxon>Elateroidea</taxon>
        <taxon>Elateridae</taxon>
        <taxon>Agrypninae</taxon>
        <taxon>Pyrophorini</taxon>
        <taxon>Ignelater</taxon>
    </lineage>
</organism>
<accession>A0A8K0C3A3</accession>
<protein>
    <recommendedName>
        <fullName evidence="3">Transposase</fullName>
    </recommendedName>
</protein>
<dbReference type="PANTHER" id="PTHR47326:SF1">
    <property type="entry name" value="HTH PSQ-TYPE DOMAIN-CONTAINING PROTEIN"/>
    <property type="match status" value="1"/>
</dbReference>
<dbReference type="EMBL" id="VTPC01091248">
    <property type="protein sequence ID" value="KAF2878990.1"/>
    <property type="molecule type" value="Genomic_DNA"/>
</dbReference>
<dbReference type="OrthoDB" id="6765956at2759"/>
<comment type="caution">
    <text evidence="1">The sequence shown here is derived from an EMBL/GenBank/DDBJ whole genome shotgun (WGS) entry which is preliminary data.</text>
</comment>
<name>A0A8K0C3A3_IGNLU</name>
<evidence type="ECO:0000313" key="1">
    <source>
        <dbReference type="EMBL" id="KAF2878990.1"/>
    </source>
</evidence>
<evidence type="ECO:0000313" key="2">
    <source>
        <dbReference type="Proteomes" id="UP000801492"/>
    </source>
</evidence>
<keyword evidence="2" id="KW-1185">Reference proteome</keyword>
<dbReference type="AlphaFoldDB" id="A0A8K0C3A3"/>
<sequence length="138" mass="16051">MELSEEDRIEILIMIGFGDRKISYQAACNFFNQHHPETESPVTRSTAYKTYVRWFERRTVKSSENRGRPKSVTTFDKSLAVIQNIIEEPHSSTNRLSLNHDISASSVRKILKKENATPYKLQLHQELDVEDRLCGIQR</sequence>
<reference evidence="1" key="1">
    <citation type="submission" date="2019-08" db="EMBL/GenBank/DDBJ databases">
        <title>The genome of the North American firefly Photinus pyralis.</title>
        <authorList>
            <consortium name="Photinus pyralis genome working group"/>
            <person name="Fallon T.R."/>
            <person name="Sander Lower S.E."/>
            <person name="Weng J.-K."/>
        </authorList>
    </citation>
    <scope>NUCLEOTIDE SEQUENCE</scope>
    <source>
        <strain evidence="1">TRF0915ILg1</strain>
        <tissue evidence="1">Whole body</tissue>
    </source>
</reference>
<gene>
    <name evidence="1" type="ORF">ILUMI_27172</name>
</gene>
<dbReference type="PANTHER" id="PTHR47326">
    <property type="entry name" value="TRANSPOSABLE ELEMENT TC3 TRANSPOSASE-LIKE PROTEIN"/>
    <property type="match status" value="1"/>
</dbReference>
<evidence type="ECO:0008006" key="3">
    <source>
        <dbReference type="Google" id="ProtNLM"/>
    </source>
</evidence>
<proteinExistence type="predicted"/>